<feature type="compositionally biased region" description="Low complexity" evidence="6">
    <location>
        <begin position="757"/>
        <end position="766"/>
    </location>
</feature>
<keyword evidence="3 5" id="KW-0694">RNA-binding</keyword>
<dbReference type="SUPFAM" id="SSF48464">
    <property type="entry name" value="ENTH/VHS domain"/>
    <property type="match status" value="1"/>
</dbReference>
<protein>
    <recommendedName>
        <fullName evidence="11">NRD1 protein</fullName>
    </recommendedName>
</protein>
<feature type="compositionally biased region" description="Low complexity" evidence="6">
    <location>
        <begin position="304"/>
        <end position="321"/>
    </location>
</feature>
<dbReference type="Gene3D" id="3.30.70.330">
    <property type="match status" value="1"/>
</dbReference>
<feature type="compositionally biased region" description="Low complexity" evidence="6">
    <location>
        <begin position="154"/>
        <end position="168"/>
    </location>
</feature>
<dbReference type="InterPro" id="IPR048892">
    <property type="entry name" value="Nrd1_Seb1_dom2"/>
</dbReference>
<evidence type="ECO:0000256" key="5">
    <source>
        <dbReference type="PROSITE-ProRule" id="PRU00176"/>
    </source>
</evidence>
<dbReference type="Pfam" id="PF00076">
    <property type="entry name" value="RRM_1"/>
    <property type="match status" value="1"/>
</dbReference>
<comment type="caution">
    <text evidence="9">The sequence shown here is derived from an EMBL/GenBank/DDBJ whole genome shotgun (WGS) entry which is preliminary data.</text>
</comment>
<dbReference type="OrthoDB" id="79367at2759"/>
<dbReference type="AlphaFoldDB" id="A0A5J5F4D0"/>
<dbReference type="GO" id="GO:0003723">
    <property type="term" value="F:RNA binding"/>
    <property type="evidence" value="ECO:0007669"/>
    <property type="project" value="UniProtKB-UniRule"/>
</dbReference>
<feature type="compositionally biased region" description="Basic and acidic residues" evidence="6">
    <location>
        <begin position="709"/>
        <end position="719"/>
    </location>
</feature>
<dbReference type="Pfam" id="PF04818">
    <property type="entry name" value="CID"/>
    <property type="match status" value="1"/>
</dbReference>
<dbReference type="FunCoup" id="A0A5J5F4D0">
    <property type="interactions" value="235"/>
</dbReference>
<feature type="region of interest" description="Disordered" evidence="6">
    <location>
        <begin position="369"/>
        <end position="526"/>
    </location>
</feature>
<dbReference type="InterPro" id="IPR035979">
    <property type="entry name" value="RBD_domain_sf"/>
</dbReference>
<dbReference type="FunFam" id="3.30.70.330:FF:000397">
    <property type="entry name" value="RNA binding protein Nrd1"/>
    <property type="match status" value="1"/>
</dbReference>
<dbReference type="SMART" id="SM00360">
    <property type="entry name" value="RRM"/>
    <property type="match status" value="1"/>
</dbReference>
<feature type="domain" description="CID" evidence="8">
    <location>
        <begin position="1"/>
        <end position="155"/>
    </location>
</feature>
<evidence type="ECO:0000313" key="10">
    <source>
        <dbReference type="Proteomes" id="UP000326924"/>
    </source>
</evidence>
<dbReference type="InParanoid" id="A0A5J5F4D0"/>
<organism evidence="9 10">
    <name type="scientific">Sphaerosporella brunnea</name>
    <dbReference type="NCBI Taxonomy" id="1250544"/>
    <lineage>
        <taxon>Eukaryota</taxon>
        <taxon>Fungi</taxon>
        <taxon>Dikarya</taxon>
        <taxon>Ascomycota</taxon>
        <taxon>Pezizomycotina</taxon>
        <taxon>Pezizomycetes</taxon>
        <taxon>Pezizales</taxon>
        <taxon>Pyronemataceae</taxon>
        <taxon>Sphaerosporella</taxon>
    </lineage>
</organism>
<dbReference type="PROSITE" id="PS51391">
    <property type="entry name" value="CID"/>
    <property type="match status" value="1"/>
</dbReference>
<dbReference type="Proteomes" id="UP000326924">
    <property type="component" value="Unassembled WGS sequence"/>
</dbReference>
<dbReference type="SMART" id="SM00582">
    <property type="entry name" value="RPR"/>
    <property type="match status" value="1"/>
</dbReference>
<feature type="region of interest" description="Disordered" evidence="6">
    <location>
        <begin position="218"/>
        <end position="281"/>
    </location>
</feature>
<dbReference type="GO" id="GO:0005634">
    <property type="term" value="C:nucleus"/>
    <property type="evidence" value="ECO:0007669"/>
    <property type="project" value="UniProtKB-SubCell"/>
</dbReference>
<dbReference type="GO" id="GO:0010629">
    <property type="term" value="P:negative regulation of gene expression"/>
    <property type="evidence" value="ECO:0007669"/>
    <property type="project" value="UniProtKB-ARBA"/>
</dbReference>
<evidence type="ECO:0000259" key="8">
    <source>
        <dbReference type="PROSITE" id="PS51391"/>
    </source>
</evidence>
<feature type="compositionally biased region" description="Low complexity" evidence="6">
    <location>
        <begin position="371"/>
        <end position="395"/>
    </location>
</feature>
<evidence type="ECO:0000256" key="6">
    <source>
        <dbReference type="SAM" id="MobiDB-lite"/>
    </source>
</evidence>
<dbReference type="InterPro" id="IPR008942">
    <property type="entry name" value="ENTH_VHS"/>
</dbReference>
<dbReference type="FunFam" id="1.25.40.90:FF:000026">
    <property type="entry name" value="RNA binding protein Nrd1"/>
    <property type="match status" value="1"/>
</dbReference>
<accession>A0A5J5F4D0</accession>
<feature type="compositionally biased region" description="Gly residues" evidence="6">
    <location>
        <begin position="767"/>
        <end position="780"/>
    </location>
</feature>
<dbReference type="GO" id="GO:0006369">
    <property type="term" value="P:termination of RNA polymerase II transcription"/>
    <property type="evidence" value="ECO:0007669"/>
    <property type="project" value="UniProtKB-ARBA"/>
</dbReference>
<dbReference type="GO" id="GO:0032991">
    <property type="term" value="C:protein-containing complex"/>
    <property type="evidence" value="ECO:0007669"/>
    <property type="project" value="UniProtKB-ARBA"/>
</dbReference>
<evidence type="ECO:0000256" key="4">
    <source>
        <dbReference type="ARBA" id="ARBA00023242"/>
    </source>
</evidence>
<gene>
    <name evidence="9" type="ORF">FN846DRAFT_452718</name>
</gene>
<evidence type="ECO:0000259" key="7">
    <source>
        <dbReference type="PROSITE" id="PS50102"/>
    </source>
</evidence>
<evidence type="ECO:0008006" key="11">
    <source>
        <dbReference type="Google" id="ProtNLM"/>
    </source>
</evidence>
<evidence type="ECO:0000256" key="2">
    <source>
        <dbReference type="ARBA" id="ARBA00022553"/>
    </source>
</evidence>
<sequence length="780" mass="84264">MSSVVTELEAALQAMQNAKPPGVSGTKIAFITELSVNNVQSESVIIQKLYTHFKKCPGTHKLGPLYVVDSIARKYLDQAKKNHQDVSSSAPDGTFAAGVFRITNLLPPLMNDILQNAPPEENKDKIEKLYAIWERSSTFPPEVLADVKKKMKASPMFQSQNQQQSTTPPGSPPRYLQQAYNQKPPTPAPQHPPQPTQSAGTGTTSTDVASMLQAIAQMAKQTQSTPTPPAALEPKPQISTPAAPQYNTPNAQPNGHNVTIPNTSTPAPLPSVPHSIPFTTTPPNVNTMPAFPGQLLGVYPGYSQQTQPQAPYPQYGAPQQQQPQINMEQLALLQLLLQQPQNAAQLAPAFQALFGGAAANFQMPNVIDPSQQQQQQQQFWSQNATAAPPSAPAEAQRGPDNYNNDARGRERGYSPPPRSPPRYGARRGRSRSRSPAPTRFGREEARSPPTFRRRSPVYGEYEGNTNEPARGANMVTVGGNDRGGRGRRGRKVSPRGVGRKSSPVKSSGSQASPPPSRPLPKVPRNVTFADDIPSHCVRVLSRTLFVGGVTIGDDELRQLFENYGLVQSCIVNQDKRHAFIKMLTREDAVKAKAGMETYRTDNMTLRTRWGVGFGPRDCSDYQTGISVIPIERLTEADQRWMVSAEYGGTGGQPLQGGMCVEEPDIEIGQGVSSKAISKRFPTDSGGNKGPRSSHDPHYGGPPHHRGGKRKDEHYMHSKGPDSNQRATQGAPGGRDNVGVAPPTPGFGAGFPFPIPMMPGFQPQYPGFPGGGGAQAPGGER</sequence>
<feature type="region of interest" description="Disordered" evidence="6">
    <location>
        <begin position="151"/>
        <end position="204"/>
    </location>
</feature>
<feature type="domain" description="RRM" evidence="7">
    <location>
        <begin position="542"/>
        <end position="612"/>
    </location>
</feature>
<evidence type="ECO:0000256" key="3">
    <source>
        <dbReference type="ARBA" id="ARBA00022884"/>
    </source>
</evidence>
<keyword evidence="10" id="KW-1185">Reference proteome</keyword>
<feature type="compositionally biased region" description="Pro residues" evidence="6">
    <location>
        <begin position="184"/>
        <end position="195"/>
    </location>
</feature>
<dbReference type="PROSITE" id="PS50102">
    <property type="entry name" value="RRM"/>
    <property type="match status" value="1"/>
</dbReference>
<comment type="subcellular location">
    <subcellularLocation>
        <location evidence="1">Nucleus</location>
    </subcellularLocation>
</comment>
<dbReference type="PANTHER" id="PTHR10352">
    <property type="entry name" value="EUKARYOTIC TRANSLATION INITIATION FACTOR 3 SUBUNIT G"/>
    <property type="match status" value="1"/>
</dbReference>
<dbReference type="InterPro" id="IPR000504">
    <property type="entry name" value="RRM_dom"/>
</dbReference>
<feature type="compositionally biased region" description="Polar residues" evidence="6">
    <location>
        <begin position="237"/>
        <end position="266"/>
    </location>
</feature>
<feature type="region of interest" description="Disordered" evidence="6">
    <location>
        <begin position="670"/>
        <end position="780"/>
    </location>
</feature>
<proteinExistence type="predicted"/>
<dbReference type="InterPro" id="IPR012677">
    <property type="entry name" value="Nucleotide-bd_a/b_plait_sf"/>
</dbReference>
<dbReference type="GO" id="GO:0031124">
    <property type="term" value="P:mRNA 3'-end processing"/>
    <property type="evidence" value="ECO:0007669"/>
    <property type="project" value="UniProtKB-ARBA"/>
</dbReference>
<dbReference type="Gene3D" id="1.25.40.90">
    <property type="match status" value="1"/>
</dbReference>
<reference evidence="9 10" key="1">
    <citation type="submission" date="2019-09" db="EMBL/GenBank/DDBJ databases">
        <title>Draft genome of the ectomycorrhizal ascomycete Sphaerosporella brunnea.</title>
        <authorList>
            <consortium name="DOE Joint Genome Institute"/>
            <person name="Benucci G.M."/>
            <person name="Marozzi G."/>
            <person name="Antonielli L."/>
            <person name="Sanchez S."/>
            <person name="Marco P."/>
            <person name="Wang X."/>
            <person name="Falini L.B."/>
            <person name="Barry K."/>
            <person name="Haridas S."/>
            <person name="Lipzen A."/>
            <person name="Labutti K."/>
            <person name="Grigoriev I.V."/>
            <person name="Murat C."/>
            <person name="Martin F."/>
            <person name="Albertini E."/>
            <person name="Donnini D."/>
            <person name="Bonito G."/>
        </authorList>
    </citation>
    <scope>NUCLEOTIDE SEQUENCE [LARGE SCALE GENOMIC DNA]</scope>
    <source>
        <strain evidence="9 10">Sb_GMNB300</strain>
    </source>
</reference>
<feature type="region of interest" description="Disordered" evidence="6">
    <location>
        <begin position="300"/>
        <end position="321"/>
    </location>
</feature>
<dbReference type="Pfam" id="PF21380">
    <property type="entry name" value="Nrd1-Seb1_dom2"/>
    <property type="match status" value="1"/>
</dbReference>
<dbReference type="EMBL" id="VXIS01000037">
    <property type="protein sequence ID" value="KAA8911339.1"/>
    <property type="molecule type" value="Genomic_DNA"/>
</dbReference>
<keyword evidence="2" id="KW-0597">Phosphoprotein</keyword>
<dbReference type="InterPro" id="IPR006569">
    <property type="entry name" value="CID_dom"/>
</dbReference>
<dbReference type="CDD" id="cd16984">
    <property type="entry name" value="CID_Nrd1_like"/>
    <property type="match status" value="1"/>
</dbReference>
<name>A0A5J5F4D0_9PEZI</name>
<feature type="compositionally biased region" description="Pro residues" evidence="6">
    <location>
        <begin position="512"/>
        <end position="521"/>
    </location>
</feature>
<evidence type="ECO:0000313" key="9">
    <source>
        <dbReference type="EMBL" id="KAA8911339.1"/>
    </source>
</evidence>
<evidence type="ECO:0000256" key="1">
    <source>
        <dbReference type="ARBA" id="ARBA00004123"/>
    </source>
</evidence>
<keyword evidence="4" id="KW-0539">Nucleus</keyword>
<dbReference type="GO" id="GO:0031126">
    <property type="term" value="P:sno(s)RNA 3'-end processing"/>
    <property type="evidence" value="ECO:0007669"/>
    <property type="project" value="UniProtKB-ARBA"/>
</dbReference>
<dbReference type="SUPFAM" id="SSF54928">
    <property type="entry name" value="RNA-binding domain, RBD"/>
    <property type="match status" value="1"/>
</dbReference>